<sequence length="143" mass="16813">MPTLRIQDIFANFQFYKENYLSILKNPQSYYQPVADACIHFAILSEQKVYLGDLLQLWFGDKWTEHQAQQLQRSEGNYWQPVQQDSSINDIFVFAIQGQGIGKHAKALAWSQHDAQIREIYLDRVLPYYFNFIALERPKHSAV</sequence>
<dbReference type="OrthoDB" id="6709581at2"/>
<accession>V2UBV5</accession>
<dbReference type="Proteomes" id="UP000018418">
    <property type="component" value="Unassembled WGS sequence"/>
</dbReference>
<dbReference type="EMBL" id="AYEU01000004">
    <property type="protein sequence ID" value="ESK51963.1"/>
    <property type="molecule type" value="Genomic_DNA"/>
</dbReference>
<evidence type="ECO:0000313" key="2">
    <source>
        <dbReference type="Proteomes" id="UP000018418"/>
    </source>
</evidence>
<gene>
    <name evidence="1" type="ORF">P255_01059</name>
</gene>
<dbReference type="AlphaFoldDB" id="V2UBV5"/>
<proteinExistence type="predicted"/>
<dbReference type="RefSeq" id="WP_004901167.1">
    <property type="nucleotide sequence ID" value="NZ_BBTI01000008.1"/>
</dbReference>
<dbReference type="HOGENOM" id="CLU_1648437_0_0_6"/>
<evidence type="ECO:0000313" key="1">
    <source>
        <dbReference type="EMBL" id="ESK51963.1"/>
    </source>
</evidence>
<organism evidence="1 2">
    <name type="scientific">Acinetobacter brisouii CIP 110357</name>
    <dbReference type="NCBI Taxonomy" id="1341683"/>
    <lineage>
        <taxon>Bacteria</taxon>
        <taxon>Pseudomonadati</taxon>
        <taxon>Pseudomonadota</taxon>
        <taxon>Gammaproteobacteria</taxon>
        <taxon>Moraxellales</taxon>
        <taxon>Moraxellaceae</taxon>
        <taxon>Acinetobacter</taxon>
    </lineage>
</organism>
<name>V2UBV5_9GAMM</name>
<keyword evidence="2" id="KW-1185">Reference proteome</keyword>
<dbReference type="PATRIC" id="fig|1341683.3.peg.1047"/>
<reference evidence="1 2" key="1">
    <citation type="submission" date="2013-10" db="EMBL/GenBank/DDBJ databases">
        <title>The Genome Sequence of Acinetobacter brisouii CIP 110357.</title>
        <authorList>
            <consortium name="The Broad Institute Genomics Platform"/>
            <consortium name="The Broad Institute Genome Sequencing Center for Infectious Disease"/>
            <person name="Cerqueira G."/>
            <person name="Feldgarden M."/>
            <person name="Courvalin P."/>
            <person name="Grillot-Courvalin C."/>
            <person name="Clermont D."/>
            <person name="Rocha E."/>
            <person name="Yoon E.-J."/>
            <person name="Nemec A."/>
            <person name="Young S.K."/>
            <person name="Zeng Q."/>
            <person name="Gargeya S."/>
            <person name="Fitzgerald M."/>
            <person name="Abouelleil A."/>
            <person name="Alvarado L."/>
            <person name="Berlin A.M."/>
            <person name="Chapman S.B."/>
            <person name="Gainer-Dewar J."/>
            <person name="Goldberg J."/>
            <person name="Gnerre S."/>
            <person name="Griggs A."/>
            <person name="Gujja S."/>
            <person name="Hansen M."/>
            <person name="Howarth C."/>
            <person name="Imamovic A."/>
            <person name="Ireland A."/>
            <person name="Larimer J."/>
            <person name="McCowan C."/>
            <person name="Murphy C."/>
            <person name="Pearson M."/>
            <person name="Poon T.W."/>
            <person name="Priest M."/>
            <person name="Roberts A."/>
            <person name="Saif S."/>
            <person name="Shea T."/>
            <person name="Sykes S."/>
            <person name="Wortman J."/>
            <person name="Nusbaum C."/>
            <person name="Birren B."/>
        </authorList>
    </citation>
    <scope>NUCLEOTIDE SEQUENCE [LARGE SCALE GENOMIC DNA]</scope>
    <source>
        <strain evidence="1 2">CIP 110357</strain>
    </source>
</reference>
<comment type="caution">
    <text evidence="1">The sequence shown here is derived from an EMBL/GenBank/DDBJ whole genome shotgun (WGS) entry which is preliminary data.</text>
</comment>
<protein>
    <submittedName>
        <fullName evidence="1">Uncharacterized protein</fullName>
    </submittedName>
</protein>